<evidence type="ECO:0000256" key="1">
    <source>
        <dbReference type="SAM" id="MobiDB-lite"/>
    </source>
</evidence>
<keyword evidence="3" id="KW-1185">Reference proteome</keyword>
<sequence length="171" mass="19709">MEQDNTNSNNTSNTTNGSSGVTSSDSLTKSKSLRKNLDDIMTELRNVVVPRVSRLMDLNSRLMADGIAVDKLRMELDLYDDFILGGMPIEDYPLTAAITRGEILAYFTRESIFENSILSTWYSSITSDDFYVVILNVQDFYVMHVNENWRRELLERKLNEEMKKLPMYVIE</sequence>
<feature type="region of interest" description="Disordered" evidence="1">
    <location>
        <begin position="1"/>
        <end position="29"/>
    </location>
</feature>
<reference evidence="2 3" key="1">
    <citation type="submission" date="2018-06" db="EMBL/GenBank/DDBJ databases">
        <title>Comparative genomics reveals the genomic features of Rhizophagus irregularis, R. cerebriforme, R. diaphanum and Gigaspora rosea, and their symbiotic lifestyle signature.</title>
        <authorList>
            <person name="Morin E."/>
            <person name="San Clemente H."/>
            <person name="Chen E.C.H."/>
            <person name="De La Providencia I."/>
            <person name="Hainaut M."/>
            <person name="Kuo A."/>
            <person name="Kohler A."/>
            <person name="Murat C."/>
            <person name="Tang N."/>
            <person name="Roy S."/>
            <person name="Loubradou J."/>
            <person name="Henrissat B."/>
            <person name="Grigoriev I.V."/>
            <person name="Corradi N."/>
            <person name="Roux C."/>
            <person name="Martin F.M."/>
        </authorList>
    </citation>
    <scope>NUCLEOTIDE SEQUENCE [LARGE SCALE GENOMIC DNA]</scope>
    <source>
        <strain evidence="2 3">DAOM 194757</strain>
    </source>
</reference>
<proteinExistence type="predicted"/>
<organism evidence="2 3">
    <name type="scientific">Gigaspora rosea</name>
    <dbReference type="NCBI Taxonomy" id="44941"/>
    <lineage>
        <taxon>Eukaryota</taxon>
        <taxon>Fungi</taxon>
        <taxon>Fungi incertae sedis</taxon>
        <taxon>Mucoromycota</taxon>
        <taxon>Glomeromycotina</taxon>
        <taxon>Glomeromycetes</taxon>
        <taxon>Diversisporales</taxon>
        <taxon>Gigasporaceae</taxon>
        <taxon>Gigaspora</taxon>
    </lineage>
</organism>
<dbReference type="Proteomes" id="UP000266673">
    <property type="component" value="Unassembled WGS sequence"/>
</dbReference>
<comment type="caution">
    <text evidence="2">The sequence shown here is derived from an EMBL/GenBank/DDBJ whole genome shotgun (WGS) entry which is preliminary data.</text>
</comment>
<name>A0A397TRU7_9GLOM</name>
<protein>
    <submittedName>
        <fullName evidence="2">Uncharacterized protein</fullName>
    </submittedName>
</protein>
<dbReference type="EMBL" id="QKWP01003507">
    <property type="protein sequence ID" value="RIB00882.1"/>
    <property type="molecule type" value="Genomic_DNA"/>
</dbReference>
<dbReference type="AlphaFoldDB" id="A0A397TRU7"/>
<accession>A0A397TRU7</accession>
<gene>
    <name evidence="2" type="ORF">C2G38_2232590</name>
</gene>
<evidence type="ECO:0000313" key="3">
    <source>
        <dbReference type="Proteomes" id="UP000266673"/>
    </source>
</evidence>
<evidence type="ECO:0000313" key="2">
    <source>
        <dbReference type="EMBL" id="RIB00882.1"/>
    </source>
</evidence>